<sequence>MGTRAMILVLGQTDDHQTLGRDKDAVKAIRLHNHGDGGPTNILDDLVEATRYCEGFLLKRMAYLSHRLGRDATAFDLPACVWAESVKFAGLGVFGPTTIHDAVNVEDRHDPGAPRAVFMGDAALDDNLRWGNQGDLEWLYLIDVKASTITVYGGDYGDPEEHLGVGPVDPRLETLSFEDSYQPTRLIQITRAMKSLRDAGWSITPGKRKRGLTTTWLNKLLYRAVCKLTVDIPDDWRTEAVFGLTSGILNDRVWGRCGVLADALDDAGCNDGELLAGLRALAA</sequence>
<gene>
    <name evidence="1" type="ORF">ETAA1_25450</name>
</gene>
<evidence type="ECO:0000313" key="2">
    <source>
        <dbReference type="Proteomes" id="UP000319576"/>
    </source>
</evidence>
<reference evidence="1 2" key="1">
    <citation type="submission" date="2019-02" db="EMBL/GenBank/DDBJ databases">
        <title>Deep-cultivation of Planctomycetes and their phenomic and genomic characterization uncovers novel biology.</title>
        <authorList>
            <person name="Wiegand S."/>
            <person name="Jogler M."/>
            <person name="Boedeker C."/>
            <person name="Pinto D."/>
            <person name="Vollmers J."/>
            <person name="Rivas-Marin E."/>
            <person name="Kohn T."/>
            <person name="Peeters S.H."/>
            <person name="Heuer A."/>
            <person name="Rast P."/>
            <person name="Oberbeckmann S."/>
            <person name="Bunk B."/>
            <person name="Jeske O."/>
            <person name="Meyerdierks A."/>
            <person name="Storesund J.E."/>
            <person name="Kallscheuer N."/>
            <person name="Luecker S."/>
            <person name="Lage O.M."/>
            <person name="Pohl T."/>
            <person name="Merkel B.J."/>
            <person name="Hornburger P."/>
            <person name="Mueller R.-W."/>
            <person name="Bruemmer F."/>
            <person name="Labrenz M."/>
            <person name="Spormann A.M."/>
            <person name="Op den Camp H."/>
            <person name="Overmann J."/>
            <person name="Amann R."/>
            <person name="Jetten M.S.M."/>
            <person name="Mascher T."/>
            <person name="Medema M.H."/>
            <person name="Devos D.P."/>
            <person name="Kaster A.-K."/>
            <person name="Ovreas L."/>
            <person name="Rohde M."/>
            <person name="Galperin M.Y."/>
            <person name="Jogler C."/>
        </authorList>
    </citation>
    <scope>NUCLEOTIDE SEQUENCE [LARGE SCALE GENOMIC DNA]</scope>
    <source>
        <strain evidence="1 2">ETA_A1</strain>
    </source>
</reference>
<dbReference type="AlphaFoldDB" id="A0A517XST9"/>
<dbReference type="RefSeq" id="WP_145238408.1">
    <property type="nucleotide sequence ID" value="NZ_CP036273.1"/>
</dbReference>
<protein>
    <submittedName>
        <fullName evidence="1">Uncharacterized protein</fullName>
    </submittedName>
</protein>
<dbReference type="KEGG" id="uli:ETAA1_25450"/>
<dbReference type="Proteomes" id="UP000319576">
    <property type="component" value="Chromosome"/>
</dbReference>
<name>A0A517XST9_9BACT</name>
<evidence type="ECO:0000313" key="1">
    <source>
        <dbReference type="EMBL" id="QDU20590.1"/>
    </source>
</evidence>
<organism evidence="1 2">
    <name type="scientific">Urbifossiella limnaea</name>
    <dbReference type="NCBI Taxonomy" id="2528023"/>
    <lineage>
        <taxon>Bacteria</taxon>
        <taxon>Pseudomonadati</taxon>
        <taxon>Planctomycetota</taxon>
        <taxon>Planctomycetia</taxon>
        <taxon>Gemmatales</taxon>
        <taxon>Gemmataceae</taxon>
        <taxon>Urbifossiella</taxon>
    </lineage>
</organism>
<keyword evidence="2" id="KW-1185">Reference proteome</keyword>
<accession>A0A517XST9</accession>
<proteinExistence type="predicted"/>
<dbReference type="EMBL" id="CP036273">
    <property type="protein sequence ID" value="QDU20590.1"/>
    <property type="molecule type" value="Genomic_DNA"/>
</dbReference>